<dbReference type="GO" id="GO:0016831">
    <property type="term" value="F:carboxy-lyase activity"/>
    <property type="evidence" value="ECO:0007669"/>
    <property type="project" value="UniProtKB-KW"/>
</dbReference>
<organism evidence="9 10">
    <name type="scientific">Coregonus suidteri</name>
    <dbReference type="NCBI Taxonomy" id="861788"/>
    <lineage>
        <taxon>Eukaryota</taxon>
        <taxon>Metazoa</taxon>
        <taxon>Chordata</taxon>
        <taxon>Craniata</taxon>
        <taxon>Vertebrata</taxon>
        <taxon>Euteleostomi</taxon>
        <taxon>Actinopterygii</taxon>
        <taxon>Neopterygii</taxon>
        <taxon>Teleostei</taxon>
        <taxon>Protacanthopterygii</taxon>
        <taxon>Salmoniformes</taxon>
        <taxon>Salmonidae</taxon>
        <taxon>Coregoninae</taxon>
        <taxon>Coregonus</taxon>
    </lineage>
</organism>
<evidence type="ECO:0000256" key="7">
    <source>
        <dbReference type="RuleBase" id="RU000382"/>
    </source>
</evidence>
<evidence type="ECO:0000256" key="5">
    <source>
        <dbReference type="ARBA" id="ARBA00022898"/>
    </source>
</evidence>
<name>A0AAN8M9B0_9TELE</name>
<dbReference type="EMBL" id="JAGTTL010000002">
    <property type="protein sequence ID" value="KAK6327195.1"/>
    <property type="molecule type" value="Genomic_DNA"/>
</dbReference>
<gene>
    <name evidence="9" type="ORF">J4Q44_G00028400</name>
</gene>
<comment type="subunit">
    <text evidence="3">Homodimer.</text>
</comment>
<proteinExistence type="inferred from homology"/>
<evidence type="ECO:0000256" key="8">
    <source>
        <dbReference type="SAM" id="SignalP"/>
    </source>
</evidence>
<dbReference type="GO" id="GO:0019752">
    <property type="term" value="P:carboxylic acid metabolic process"/>
    <property type="evidence" value="ECO:0007669"/>
    <property type="project" value="InterPro"/>
</dbReference>
<evidence type="ECO:0000256" key="3">
    <source>
        <dbReference type="ARBA" id="ARBA00011738"/>
    </source>
</evidence>
<comment type="similarity">
    <text evidence="2 7">Belongs to the group II decarboxylase family.</text>
</comment>
<dbReference type="AlphaFoldDB" id="A0AAN8M9B0"/>
<feature type="chain" id="PRO_5042813523" evidence="8">
    <location>
        <begin position="26"/>
        <end position="88"/>
    </location>
</feature>
<dbReference type="SUPFAM" id="SSF53383">
    <property type="entry name" value="PLP-dependent transferases"/>
    <property type="match status" value="1"/>
</dbReference>
<evidence type="ECO:0000313" key="9">
    <source>
        <dbReference type="EMBL" id="KAK6327195.1"/>
    </source>
</evidence>
<dbReference type="Gene3D" id="3.40.640.10">
    <property type="entry name" value="Type I PLP-dependent aspartate aminotransferase-like (Major domain)"/>
    <property type="match status" value="1"/>
</dbReference>
<keyword evidence="5 7" id="KW-0663">Pyridoxal phosphate</keyword>
<keyword evidence="4" id="KW-0210">Decarboxylase</keyword>
<evidence type="ECO:0000256" key="6">
    <source>
        <dbReference type="ARBA" id="ARBA00023239"/>
    </source>
</evidence>
<keyword evidence="6 7" id="KW-0456">Lyase</keyword>
<dbReference type="PANTHER" id="PTHR45677:SF1">
    <property type="entry name" value="ACIDIC AMINO ACID DECARBOXYLASE GADL1"/>
    <property type="match status" value="1"/>
</dbReference>
<sequence length="88" mass="10159">MTDRRHYDAWRLLSFFLFLFYVVVCEQGKMIPAEFEKQVQRAKYEGALPFMVNATAGTTVLGAFDPLEEIADICERHNLWMHVDVSGS</sequence>
<keyword evidence="10" id="KW-1185">Reference proteome</keyword>
<dbReference type="GO" id="GO:0030170">
    <property type="term" value="F:pyridoxal phosphate binding"/>
    <property type="evidence" value="ECO:0007669"/>
    <property type="project" value="InterPro"/>
</dbReference>
<feature type="signal peptide" evidence="8">
    <location>
        <begin position="1"/>
        <end position="25"/>
    </location>
</feature>
<comment type="caution">
    <text evidence="9">The sequence shown here is derived from an EMBL/GenBank/DDBJ whole genome shotgun (WGS) entry which is preliminary data.</text>
</comment>
<dbReference type="InterPro" id="IPR015421">
    <property type="entry name" value="PyrdxlP-dep_Trfase_major"/>
</dbReference>
<dbReference type="InterPro" id="IPR015424">
    <property type="entry name" value="PyrdxlP-dep_Trfase"/>
</dbReference>
<dbReference type="GO" id="GO:0005737">
    <property type="term" value="C:cytoplasm"/>
    <property type="evidence" value="ECO:0007669"/>
    <property type="project" value="TreeGrafter"/>
</dbReference>
<comment type="cofactor">
    <cofactor evidence="1 7">
        <name>pyridoxal 5'-phosphate</name>
        <dbReference type="ChEBI" id="CHEBI:597326"/>
    </cofactor>
</comment>
<evidence type="ECO:0000256" key="4">
    <source>
        <dbReference type="ARBA" id="ARBA00022793"/>
    </source>
</evidence>
<dbReference type="PANTHER" id="PTHR45677">
    <property type="entry name" value="GLUTAMATE DECARBOXYLASE-RELATED"/>
    <property type="match status" value="1"/>
</dbReference>
<protein>
    <submittedName>
        <fullName evidence="9">Uncharacterized protein</fullName>
    </submittedName>
</protein>
<dbReference type="Proteomes" id="UP001356427">
    <property type="component" value="Unassembled WGS sequence"/>
</dbReference>
<evidence type="ECO:0000313" key="10">
    <source>
        <dbReference type="Proteomes" id="UP001356427"/>
    </source>
</evidence>
<evidence type="ECO:0000256" key="1">
    <source>
        <dbReference type="ARBA" id="ARBA00001933"/>
    </source>
</evidence>
<accession>A0AAN8M9B0</accession>
<keyword evidence="8" id="KW-0732">Signal</keyword>
<reference evidence="9 10" key="1">
    <citation type="submission" date="2021-04" db="EMBL/GenBank/DDBJ databases">
        <authorList>
            <person name="De Guttry C."/>
            <person name="Zahm M."/>
            <person name="Klopp C."/>
            <person name="Cabau C."/>
            <person name="Louis A."/>
            <person name="Berthelot C."/>
            <person name="Parey E."/>
            <person name="Roest Crollius H."/>
            <person name="Montfort J."/>
            <person name="Robinson-Rechavi M."/>
            <person name="Bucao C."/>
            <person name="Bouchez O."/>
            <person name="Gislard M."/>
            <person name="Lluch J."/>
            <person name="Milhes M."/>
            <person name="Lampietro C."/>
            <person name="Lopez Roques C."/>
            <person name="Donnadieu C."/>
            <person name="Braasch I."/>
            <person name="Desvignes T."/>
            <person name="Postlethwait J."/>
            <person name="Bobe J."/>
            <person name="Wedekind C."/>
            <person name="Guiguen Y."/>
        </authorList>
    </citation>
    <scope>NUCLEOTIDE SEQUENCE [LARGE SCALE GENOMIC DNA]</scope>
    <source>
        <strain evidence="9">Cs_M1</strain>
        <tissue evidence="9">Blood</tissue>
    </source>
</reference>
<evidence type="ECO:0000256" key="2">
    <source>
        <dbReference type="ARBA" id="ARBA00009533"/>
    </source>
</evidence>
<dbReference type="InterPro" id="IPR002129">
    <property type="entry name" value="PyrdxlP-dep_de-COase"/>
</dbReference>
<dbReference type="Pfam" id="PF00282">
    <property type="entry name" value="Pyridoxal_deC"/>
    <property type="match status" value="1"/>
</dbReference>